<evidence type="ECO:0000313" key="3">
    <source>
        <dbReference type="EMBL" id="ROT84307.1"/>
    </source>
</evidence>
<dbReference type="PANTHER" id="PTHR11792:SF17">
    <property type="entry name" value="KURTZ ARRESTIN"/>
    <property type="match status" value="1"/>
</dbReference>
<dbReference type="GO" id="GO:0001664">
    <property type="term" value="F:G protein-coupled receptor binding"/>
    <property type="evidence" value="ECO:0007669"/>
    <property type="project" value="TreeGrafter"/>
</dbReference>
<keyword evidence="4" id="KW-1185">Reference proteome</keyword>
<dbReference type="Gene3D" id="2.60.40.840">
    <property type="match status" value="1"/>
</dbReference>
<evidence type="ECO:0000256" key="1">
    <source>
        <dbReference type="ARBA" id="ARBA00005298"/>
    </source>
</evidence>
<dbReference type="InterPro" id="IPR000698">
    <property type="entry name" value="Arrestin"/>
</dbReference>
<dbReference type="EMBL" id="QCYY01000564">
    <property type="protein sequence ID" value="ROT84307.1"/>
    <property type="molecule type" value="Genomic_DNA"/>
</dbReference>
<dbReference type="SMART" id="SM01017">
    <property type="entry name" value="Arrestin_C"/>
    <property type="match status" value="1"/>
</dbReference>
<dbReference type="Gene3D" id="2.60.40.640">
    <property type="match status" value="1"/>
</dbReference>
<protein>
    <submittedName>
        <fullName evidence="3">Phosrestin-1</fullName>
    </submittedName>
</protein>
<dbReference type="AlphaFoldDB" id="A0A3R7T0M5"/>
<dbReference type="PANTHER" id="PTHR11792">
    <property type="entry name" value="ARRESTIN"/>
    <property type="match status" value="1"/>
</dbReference>
<organism evidence="3 4">
    <name type="scientific">Penaeus vannamei</name>
    <name type="common">Whiteleg shrimp</name>
    <name type="synonym">Litopenaeus vannamei</name>
    <dbReference type="NCBI Taxonomy" id="6689"/>
    <lineage>
        <taxon>Eukaryota</taxon>
        <taxon>Metazoa</taxon>
        <taxon>Ecdysozoa</taxon>
        <taxon>Arthropoda</taxon>
        <taxon>Crustacea</taxon>
        <taxon>Multicrustacea</taxon>
        <taxon>Malacostraca</taxon>
        <taxon>Eumalacostraca</taxon>
        <taxon>Eucarida</taxon>
        <taxon>Decapoda</taxon>
        <taxon>Dendrobranchiata</taxon>
        <taxon>Penaeoidea</taxon>
        <taxon>Penaeidae</taxon>
        <taxon>Penaeus</taxon>
    </lineage>
</organism>
<dbReference type="Pfam" id="PF00339">
    <property type="entry name" value="Arrestin_N"/>
    <property type="match status" value="1"/>
</dbReference>
<gene>
    <name evidence="3" type="ORF">C7M84_022511</name>
</gene>
<sequence>MVVKLQVFKKSSPNSKVTLFLTKRDYVDHVSHVDPIEGVLVFDPSCVQERNVYVQIALSFRFGREDDESMGYNFTKTMYLHTTQLYPPVKEFVPSEIQRNLISKLGNFAFPFLLDFPKLSSPSYVMQQGWEDEGSLMGVEFEVMGYIGATEHDMPKRSTARLLIRRLQECPKALYEAPVPRGSITKSFLTTAGNVSIEASLSKPVYEPEEDIPVKIAIRNDTNRDIKRLKMKVVQLSEVPMFSDRQTRDKTIIKYDDPINLAPGACTTRGVTLMCCVPSRTARGKVFLQGGLRADCDDVIAPTTILNPEVDKNDVFGVYVSYVVRVKASLGTLRGDCILDIPFVLAVPQEH</sequence>
<reference evidence="3 4" key="1">
    <citation type="submission" date="2018-04" db="EMBL/GenBank/DDBJ databases">
        <authorList>
            <person name="Zhang X."/>
            <person name="Yuan J."/>
            <person name="Li F."/>
            <person name="Xiang J."/>
        </authorList>
    </citation>
    <scope>NUCLEOTIDE SEQUENCE [LARGE SCALE GENOMIC DNA]</scope>
    <source>
        <tissue evidence="3">Muscle</tissue>
    </source>
</reference>
<dbReference type="GO" id="GO:0002031">
    <property type="term" value="P:G protein-coupled receptor internalization"/>
    <property type="evidence" value="ECO:0007669"/>
    <property type="project" value="TreeGrafter"/>
</dbReference>
<name>A0A3R7T0M5_PENVA</name>
<dbReference type="Pfam" id="PF02752">
    <property type="entry name" value="Arrestin_C"/>
    <property type="match status" value="1"/>
</dbReference>
<dbReference type="PRINTS" id="PR00309">
    <property type="entry name" value="ARRESTIN"/>
</dbReference>
<dbReference type="InterPro" id="IPR011021">
    <property type="entry name" value="Arrestin-like_N"/>
</dbReference>
<dbReference type="GO" id="GO:0005737">
    <property type="term" value="C:cytoplasm"/>
    <property type="evidence" value="ECO:0007669"/>
    <property type="project" value="TreeGrafter"/>
</dbReference>
<comment type="similarity">
    <text evidence="1">Belongs to the arrestin family.</text>
</comment>
<dbReference type="InterPro" id="IPR014752">
    <property type="entry name" value="Arrestin-like_C"/>
</dbReference>
<dbReference type="GO" id="GO:0007165">
    <property type="term" value="P:signal transduction"/>
    <property type="evidence" value="ECO:0007669"/>
    <property type="project" value="InterPro"/>
</dbReference>
<evidence type="ECO:0000259" key="2">
    <source>
        <dbReference type="SMART" id="SM01017"/>
    </source>
</evidence>
<dbReference type="InterPro" id="IPR014756">
    <property type="entry name" value="Ig_E-set"/>
</dbReference>
<reference evidence="3 4" key="2">
    <citation type="submission" date="2019-01" db="EMBL/GenBank/DDBJ databases">
        <title>The decoding of complex shrimp genome reveals the adaptation for benthos swimmer, frequently molting mechanism and breeding impact on genome.</title>
        <authorList>
            <person name="Sun Y."/>
            <person name="Gao Y."/>
            <person name="Yu Y."/>
        </authorList>
    </citation>
    <scope>NUCLEOTIDE SEQUENCE [LARGE SCALE GENOMIC DNA]</scope>
    <source>
        <tissue evidence="3">Muscle</tissue>
    </source>
</reference>
<accession>A0A3R7T0M5</accession>
<feature type="domain" description="Arrestin C-terminal-like" evidence="2">
    <location>
        <begin position="191"/>
        <end position="349"/>
    </location>
</feature>
<dbReference type="STRING" id="6689.A0A3R7T0M5"/>
<evidence type="ECO:0000313" key="4">
    <source>
        <dbReference type="Proteomes" id="UP000283509"/>
    </source>
</evidence>
<dbReference type="Proteomes" id="UP000283509">
    <property type="component" value="Unassembled WGS sequence"/>
</dbReference>
<comment type="caution">
    <text evidence="3">The sequence shown here is derived from an EMBL/GenBank/DDBJ whole genome shotgun (WGS) entry which is preliminary data.</text>
</comment>
<dbReference type="OrthoDB" id="6500995at2759"/>
<dbReference type="SUPFAM" id="SSF81296">
    <property type="entry name" value="E set domains"/>
    <property type="match status" value="2"/>
</dbReference>
<dbReference type="InterPro" id="IPR014753">
    <property type="entry name" value="Arrestin_N"/>
</dbReference>
<dbReference type="InterPro" id="IPR011022">
    <property type="entry name" value="Arrestin_C-like"/>
</dbReference>
<proteinExistence type="inferred from homology"/>